<organism evidence="2 3">
    <name type="scientific">Scomber scombrus</name>
    <name type="common">Atlantic mackerel</name>
    <name type="synonym">Scomber vernalis</name>
    <dbReference type="NCBI Taxonomy" id="13677"/>
    <lineage>
        <taxon>Eukaryota</taxon>
        <taxon>Metazoa</taxon>
        <taxon>Chordata</taxon>
        <taxon>Craniata</taxon>
        <taxon>Vertebrata</taxon>
        <taxon>Euteleostomi</taxon>
        <taxon>Actinopterygii</taxon>
        <taxon>Neopterygii</taxon>
        <taxon>Teleostei</taxon>
        <taxon>Neoteleostei</taxon>
        <taxon>Acanthomorphata</taxon>
        <taxon>Pelagiaria</taxon>
        <taxon>Scombriformes</taxon>
        <taxon>Scombridae</taxon>
        <taxon>Scomber</taxon>
    </lineage>
</organism>
<keyword evidence="3" id="KW-1185">Reference proteome</keyword>
<evidence type="ECO:0000313" key="3">
    <source>
        <dbReference type="Proteomes" id="UP001314229"/>
    </source>
</evidence>
<evidence type="ECO:0000313" key="2">
    <source>
        <dbReference type="EMBL" id="CAK6962542.1"/>
    </source>
</evidence>
<feature type="region of interest" description="Disordered" evidence="1">
    <location>
        <begin position="25"/>
        <end position="54"/>
    </location>
</feature>
<feature type="compositionally biased region" description="Basic and acidic residues" evidence="1">
    <location>
        <begin position="93"/>
        <end position="104"/>
    </location>
</feature>
<sequence length="128" mass="14455">MGEMNVCMLAGGGEKETTIRMCMHVGQRESNAGKEDKDGGRGRNRLKRWNDNEETIRDKDKETELDLTRSVYRSQMSGGKDKEHRPSRGVVTKLEETVEEDKRSPPTSITRCSGPKVEQEIDPTEAVM</sequence>
<dbReference type="AlphaFoldDB" id="A0AAV1NS99"/>
<reference evidence="2 3" key="1">
    <citation type="submission" date="2024-01" db="EMBL/GenBank/DDBJ databases">
        <authorList>
            <person name="Alioto T."/>
            <person name="Alioto T."/>
            <person name="Gomez Garrido J."/>
        </authorList>
    </citation>
    <scope>NUCLEOTIDE SEQUENCE [LARGE SCALE GENOMIC DNA]</scope>
</reference>
<feature type="region of interest" description="Disordered" evidence="1">
    <location>
        <begin position="70"/>
        <end position="128"/>
    </location>
</feature>
<dbReference type="EMBL" id="CAWUFR010000058">
    <property type="protein sequence ID" value="CAK6962542.1"/>
    <property type="molecule type" value="Genomic_DNA"/>
</dbReference>
<evidence type="ECO:0000256" key="1">
    <source>
        <dbReference type="SAM" id="MobiDB-lite"/>
    </source>
</evidence>
<accession>A0AAV1NS99</accession>
<gene>
    <name evidence="2" type="ORF">FSCOSCO3_A030163</name>
</gene>
<comment type="caution">
    <text evidence="2">The sequence shown here is derived from an EMBL/GenBank/DDBJ whole genome shotgun (WGS) entry which is preliminary data.</text>
</comment>
<feature type="compositionally biased region" description="Basic and acidic residues" evidence="1">
    <location>
        <begin position="31"/>
        <end position="41"/>
    </location>
</feature>
<name>A0AAV1NS99_SCOSC</name>
<proteinExistence type="predicted"/>
<protein>
    <submittedName>
        <fullName evidence="2">Uncharacterized protein</fullName>
    </submittedName>
</protein>
<dbReference type="Proteomes" id="UP001314229">
    <property type="component" value="Unassembled WGS sequence"/>
</dbReference>